<dbReference type="OrthoDB" id="660385at2759"/>
<keyword evidence="1" id="KW-1133">Transmembrane helix</keyword>
<dbReference type="PANTHER" id="PTHR33193">
    <property type="entry name" value="DOMAIN PROTEIN, PUTATIVE (DUF3511)-RELATED"/>
    <property type="match status" value="1"/>
</dbReference>
<comment type="caution">
    <text evidence="2">The sequence shown here is derived from an EMBL/GenBank/DDBJ whole genome shotgun (WGS) entry which is preliminary data.</text>
</comment>
<keyword evidence="1" id="KW-0812">Transmembrane</keyword>
<reference evidence="2 3" key="1">
    <citation type="submission" date="2022-10" db="EMBL/GenBank/DDBJ databases">
        <title>WGS assembly of Paspalum vaginatum 540-79.</title>
        <authorList>
            <person name="Sun G."/>
            <person name="Wase N."/>
            <person name="Shu S."/>
            <person name="Jenkins J."/>
            <person name="Zhou B."/>
            <person name="Torres-Rodriguez J."/>
            <person name="Chen C."/>
            <person name="Sandor L."/>
            <person name="Plott C."/>
            <person name="Yoshinga Y."/>
            <person name="Daum C."/>
            <person name="Qi P."/>
            <person name="Barry K."/>
            <person name="Lipzen A."/>
            <person name="Berry L."/>
            <person name="Pedersen C."/>
            <person name="Gottilla T."/>
            <person name="Foltz A."/>
            <person name="Yu H."/>
            <person name="O'Malley R."/>
            <person name="Zhang C."/>
            <person name="Devos K."/>
            <person name="Sigmon B."/>
            <person name="Yu B."/>
            <person name="Obata T."/>
            <person name="Schmutz J."/>
            <person name="Schnable J."/>
        </authorList>
    </citation>
    <scope>NUCLEOTIDE SEQUENCE [LARGE SCALE GENOMIC DNA]</scope>
    <source>
        <strain evidence="3">cv. 540-79</strain>
    </source>
</reference>
<evidence type="ECO:0000313" key="2">
    <source>
        <dbReference type="EMBL" id="KAJ1255770.1"/>
    </source>
</evidence>
<keyword evidence="3" id="KW-1185">Reference proteome</keyword>
<feature type="transmembrane region" description="Helical" evidence="1">
    <location>
        <begin position="20"/>
        <end position="40"/>
    </location>
</feature>
<protein>
    <recommendedName>
        <fullName evidence="4">DUF3511 domain-containing protein</fullName>
    </recommendedName>
</protein>
<dbReference type="Pfam" id="PF12023">
    <property type="entry name" value="DUF3511"/>
    <property type="match status" value="1"/>
</dbReference>
<keyword evidence="1" id="KW-0472">Membrane</keyword>
<proteinExistence type="predicted"/>
<sequence>MMISAAPERSLPLPCPAFPPLLPSLLWILLLTAVLVVVSLSTPPAGLPSFAIATSPSSLYIPACTLNIPSSQASRPTVMAPSYRPYAAGEEQRKQKPAAGARWVRVAAWCGLGGDPAEMKRRRRVAGYKAYAVEGKVKASIRRGLRWMKAKCCGGAAHINASIQS</sequence>
<gene>
    <name evidence="2" type="ORF">BS78_K161900</name>
</gene>
<accession>A0A9W7XAX7</accession>
<dbReference type="Proteomes" id="UP001164776">
    <property type="component" value="Unassembled WGS sequence"/>
</dbReference>
<dbReference type="InterPro" id="IPR021899">
    <property type="entry name" value="DUF3511"/>
</dbReference>
<evidence type="ECO:0000256" key="1">
    <source>
        <dbReference type="SAM" id="Phobius"/>
    </source>
</evidence>
<dbReference type="EMBL" id="MU629641">
    <property type="protein sequence ID" value="KAJ1255770.1"/>
    <property type="molecule type" value="Genomic_DNA"/>
</dbReference>
<evidence type="ECO:0000313" key="3">
    <source>
        <dbReference type="Proteomes" id="UP001164776"/>
    </source>
</evidence>
<dbReference type="AlphaFoldDB" id="A0A9W7XAX7"/>
<name>A0A9W7XAX7_9POAL</name>
<organism evidence="2 3">
    <name type="scientific">Paspalum vaginatum</name>
    <name type="common">seashore paspalum</name>
    <dbReference type="NCBI Taxonomy" id="158149"/>
    <lineage>
        <taxon>Eukaryota</taxon>
        <taxon>Viridiplantae</taxon>
        <taxon>Streptophyta</taxon>
        <taxon>Embryophyta</taxon>
        <taxon>Tracheophyta</taxon>
        <taxon>Spermatophyta</taxon>
        <taxon>Magnoliopsida</taxon>
        <taxon>Liliopsida</taxon>
        <taxon>Poales</taxon>
        <taxon>Poaceae</taxon>
        <taxon>PACMAD clade</taxon>
        <taxon>Panicoideae</taxon>
        <taxon>Andropogonodae</taxon>
        <taxon>Paspaleae</taxon>
        <taxon>Paspalinae</taxon>
        <taxon>Paspalum</taxon>
    </lineage>
</organism>
<dbReference type="PANTHER" id="PTHR33193:SF27">
    <property type="entry name" value="OS07G0690200 PROTEIN"/>
    <property type="match status" value="1"/>
</dbReference>
<evidence type="ECO:0008006" key="4">
    <source>
        <dbReference type="Google" id="ProtNLM"/>
    </source>
</evidence>